<gene>
    <name evidence="2" type="ORF">UFOPK1820_00551</name>
    <name evidence="3" type="ORF">UFOPK2921_00168</name>
</gene>
<dbReference type="SUPFAM" id="SSF109854">
    <property type="entry name" value="DinB/YfiT-like putative metalloenzymes"/>
    <property type="match status" value="1"/>
</dbReference>
<dbReference type="EMBL" id="CAEZZV010000012">
    <property type="protein sequence ID" value="CAB4769211.1"/>
    <property type="molecule type" value="Genomic_DNA"/>
</dbReference>
<dbReference type="InterPro" id="IPR034660">
    <property type="entry name" value="DinB/YfiT-like"/>
</dbReference>
<dbReference type="GO" id="GO:0046872">
    <property type="term" value="F:metal ion binding"/>
    <property type="evidence" value="ECO:0007669"/>
    <property type="project" value="InterPro"/>
</dbReference>
<feature type="domain" description="Mycothiol-dependent maleylpyruvate isomerase metal-binding" evidence="1">
    <location>
        <begin position="22"/>
        <end position="120"/>
    </location>
</feature>
<reference evidence="2" key="1">
    <citation type="submission" date="2020-05" db="EMBL/GenBank/DDBJ databases">
        <authorList>
            <person name="Chiriac C."/>
            <person name="Salcher M."/>
            <person name="Ghai R."/>
            <person name="Kavagutti S V."/>
        </authorList>
    </citation>
    <scope>NUCLEOTIDE SEQUENCE</scope>
</reference>
<dbReference type="InterPro" id="IPR017517">
    <property type="entry name" value="Maleyloyr_isom"/>
</dbReference>
<proteinExistence type="predicted"/>
<accession>A0A6J6GAN0</accession>
<evidence type="ECO:0000313" key="2">
    <source>
        <dbReference type="EMBL" id="CAB4598241.1"/>
    </source>
</evidence>
<dbReference type="EMBL" id="CAEZUK010000068">
    <property type="protein sequence ID" value="CAB4598241.1"/>
    <property type="molecule type" value="Genomic_DNA"/>
</dbReference>
<dbReference type="Pfam" id="PF11716">
    <property type="entry name" value="MDMPI_N"/>
    <property type="match status" value="1"/>
</dbReference>
<evidence type="ECO:0000259" key="1">
    <source>
        <dbReference type="Pfam" id="PF11716"/>
    </source>
</evidence>
<dbReference type="InterPro" id="IPR024344">
    <property type="entry name" value="MDMPI_metal-binding"/>
</dbReference>
<sequence length="218" mass="23674">MAYCAMAFLLPDAEVVQAYLEFRDRIVSLIREIPESQASLSVPLCPNWEVSSLISHIIGIPEDILAGRMEGVATDAWTQAQVDRHEGESLAHLADIFLSTAPEFDVVLPHIPSPVNSQLVMDAITHEHDLRHAVGRAGAQDSTAVDVALGFLLNMVDTIAPGRAQELSDSGVSRYELMRSLSGRRSIEQMNQLELDGSQIAALLKGTPMVAPHTAVEI</sequence>
<organism evidence="2">
    <name type="scientific">freshwater metagenome</name>
    <dbReference type="NCBI Taxonomy" id="449393"/>
    <lineage>
        <taxon>unclassified sequences</taxon>
        <taxon>metagenomes</taxon>
        <taxon>ecological metagenomes</taxon>
    </lineage>
</organism>
<evidence type="ECO:0000313" key="3">
    <source>
        <dbReference type="EMBL" id="CAB4769211.1"/>
    </source>
</evidence>
<dbReference type="AlphaFoldDB" id="A0A6J6GAN0"/>
<protein>
    <submittedName>
        <fullName evidence="2">Unannotated protein</fullName>
    </submittedName>
</protein>
<name>A0A6J6GAN0_9ZZZZ</name>
<dbReference type="NCBIfam" id="TIGR03083">
    <property type="entry name" value="maleylpyruvate isomerase family mycothiol-dependent enzyme"/>
    <property type="match status" value="1"/>
</dbReference>